<protein>
    <submittedName>
        <fullName evidence="2">Uncharacterized protein</fullName>
    </submittedName>
</protein>
<organism evidence="2 3">
    <name type="scientific">Membranihabitans marinus</name>
    <dbReference type="NCBI Taxonomy" id="1227546"/>
    <lineage>
        <taxon>Bacteria</taxon>
        <taxon>Pseudomonadati</taxon>
        <taxon>Bacteroidota</taxon>
        <taxon>Saprospiria</taxon>
        <taxon>Saprospirales</taxon>
        <taxon>Saprospiraceae</taxon>
        <taxon>Membranihabitans</taxon>
    </lineage>
</organism>
<dbReference type="EMBL" id="JAHVHU010000007">
    <property type="protein sequence ID" value="MBY5958035.1"/>
    <property type="molecule type" value="Genomic_DNA"/>
</dbReference>
<reference evidence="2" key="1">
    <citation type="submission" date="2021-06" db="EMBL/GenBank/DDBJ databases">
        <title>44 bacteria genomes isolated from Dapeng, Shenzhen.</title>
        <authorList>
            <person name="Zheng W."/>
            <person name="Yu S."/>
            <person name="Huang Y."/>
        </authorList>
    </citation>
    <scope>NUCLEOTIDE SEQUENCE</scope>
    <source>
        <strain evidence="2">DP5N28-2</strain>
    </source>
</reference>
<keyword evidence="1" id="KW-1133">Transmembrane helix</keyword>
<comment type="caution">
    <text evidence="2">The sequence shown here is derived from an EMBL/GenBank/DDBJ whole genome shotgun (WGS) entry which is preliminary data.</text>
</comment>
<dbReference type="AlphaFoldDB" id="A0A953L8S4"/>
<name>A0A953L8S4_9BACT</name>
<keyword evidence="3" id="KW-1185">Reference proteome</keyword>
<feature type="transmembrane region" description="Helical" evidence="1">
    <location>
        <begin position="41"/>
        <end position="61"/>
    </location>
</feature>
<feature type="transmembrane region" description="Helical" evidence="1">
    <location>
        <begin position="106"/>
        <end position="124"/>
    </location>
</feature>
<dbReference type="RefSeq" id="WP_222579571.1">
    <property type="nucleotide sequence ID" value="NZ_JAHVHU010000007.1"/>
</dbReference>
<evidence type="ECO:0000313" key="2">
    <source>
        <dbReference type="EMBL" id="MBY5958035.1"/>
    </source>
</evidence>
<evidence type="ECO:0000256" key="1">
    <source>
        <dbReference type="SAM" id="Phobius"/>
    </source>
</evidence>
<feature type="transmembrane region" description="Helical" evidence="1">
    <location>
        <begin position="73"/>
        <end position="94"/>
    </location>
</feature>
<dbReference type="Proteomes" id="UP000753961">
    <property type="component" value="Unassembled WGS sequence"/>
</dbReference>
<feature type="transmembrane region" description="Helical" evidence="1">
    <location>
        <begin position="7"/>
        <end position="29"/>
    </location>
</feature>
<keyword evidence="1" id="KW-0472">Membrane</keyword>
<evidence type="ECO:0000313" key="3">
    <source>
        <dbReference type="Proteomes" id="UP000753961"/>
    </source>
</evidence>
<gene>
    <name evidence="2" type="ORF">KUV50_07835</name>
</gene>
<proteinExistence type="predicted"/>
<sequence length="133" mass="14932">MKKGLRVLLIILLFFLGGVTVFMASSVLFNWFGIRELEGNYVPFVVFANLICGAIYLYAGYLSVKKRTKAVRWLIYATGLLLITSIAFAVYVYMGGVHEEKTVLALVFRTSITAILAWLSYYTTNNAQVLKEA</sequence>
<accession>A0A953L8S4</accession>
<keyword evidence="1" id="KW-0812">Transmembrane</keyword>